<dbReference type="Pfam" id="PF13561">
    <property type="entry name" value="adh_short_C2"/>
    <property type="match status" value="1"/>
</dbReference>
<protein>
    <submittedName>
        <fullName evidence="4">NAD(P)-binding protein</fullName>
    </submittedName>
</protein>
<evidence type="ECO:0000256" key="1">
    <source>
        <dbReference type="ARBA" id="ARBA00006484"/>
    </source>
</evidence>
<keyword evidence="2" id="KW-0521">NADP</keyword>
<dbReference type="SUPFAM" id="SSF51735">
    <property type="entry name" value="NAD(P)-binding Rossmann-fold domains"/>
    <property type="match status" value="1"/>
</dbReference>
<dbReference type="GO" id="GO:0019594">
    <property type="term" value="P:mannitol metabolic process"/>
    <property type="evidence" value="ECO:0007669"/>
    <property type="project" value="UniProtKB-ARBA"/>
</dbReference>
<accession>A0A3N4LQC7</accession>
<keyword evidence="5" id="KW-1185">Reference proteome</keyword>
<dbReference type="PANTHER" id="PTHR43008:SF13">
    <property type="entry name" value="L-XYLULOSE REDUCTASE-RELATED"/>
    <property type="match status" value="1"/>
</dbReference>
<evidence type="ECO:0000256" key="3">
    <source>
        <dbReference type="ARBA" id="ARBA00023002"/>
    </source>
</evidence>
<evidence type="ECO:0000313" key="5">
    <source>
        <dbReference type="Proteomes" id="UP000267821"/>
    </source>
</evidence>
<organism evidence="4 5">
    <name type="scientific">Terfezia boudieri ATCC MYA-4762</name>
    <dbReference type="NCBI Taxonomy" id="1051890"/>
    <lineage>
        <taxon>Eukaryota</taxon>
        <taxon>Fungi</taxon>
        <taxon>Dikarya</taxon>
        <taxon>Ascomycota</taxon>
        <taxon>Pezizomycotina</taxon>
        <taxon>Pezizomycetes</taxon>
        <taxon>Pezizales</taxon>
        <taxon>Pezizaceae</taxon>
        <taxon>Terfezia</taxon>
    </lineage>
</organism>
<reference evidence="4 5" key="1">
    <citation type="journal article" date="2018" name="Nat. Ecol. Evol.">
        <title>Pezizomycetes genomes reveal the molecular basis of ectomycorrhizal truffle lifestyle.</title>
        <authorList>
            <person name="Murat C."/>
            <person name="Payen T."/>
            <person name="Noel B."/>
            <person name="Kuo A."/>
            <person name="Morin E."/>
            <person name="Chen J."/>
            <person name="Kohler A."/>
            <person name="Krizsan K."/>
            <person name="Balestrini R."/>
            <person name="Da Silva C."/>
            <person name="Montanini B."/>
            <person name="Hainaut M."/>
            <person name="Levati E."/>
            <person name="Barry K.W."/>
            <person name="Belfiori B."/>
            <person name="Cichocki N."/>
            <person name="Clum A."/>
            <person name="Dockter R.B."/>
            <person name="Fauchery L."/>
            <person name="Guy J."/>
            <person name="Iotti M."/>
            <person name="Le Tacon F."/>
            <person name="Lindquist E.A."/>
            <person name="Lipzen A."/>
            <person name="Malagnac F."/>
            <person name="Mello A."/>
            <person name="Molinier V."/>
            <person name="Miyauchi S."/>
            <person name="Poulain J."/>
            <person name="Riccioni C."/>
            <person name="Rubini A."/>
            <person name="Sitrit Y."/>
            <person name="Splivallo R."/>
            <person name="Traeger S."/>
            <person name="Wang M."/>
            <person name="Zifcakova L."/>
            <person name="Wipf D."/>
            <person name="Zambonelli A."/>
            <person name="Paolocci F."/>
            <person name="Nowrousian M."/>
            <person name="Ottonello S."/>
            <person name="Baldrian P."/>
            <person name="Spatafora J.W."/>
            <person name="Henrissat B."/>
            <person name="Nagy L.G."/>
            <person name="Aury J.M."/>
            <person name="Wincker P."/>
            <person name="Grigoriev I.V."/>
            <person name="Bonfante P."/>
            <person name="Martin F.M."/>
        </authorList>
    </citation>
    <scope>NUCLEOTIDE SEQUENCE [LARGE SCALE GENOMIC DNA]</scope>
    <source>
        <strain evidence="4 5">ATCC MYA-4762</strain>
    </source>
</reference>
<proteinExistence type="inferred from homology"/>
<dbReference type="PRINTS" id="PR00080">
    <property type="entry name" value="SDRFAMILY"/>
</dbReference>
<gene>
    <name evidence="4" type="ORF">L211DRAFT_823237</name>
</gene>
<dbReference type="FunCoup" id="A0A3N4LQC7">
    <property type="interactions" value="251"/>
</dbReference>
<dbReference type="FunFam" id="3.40.50.720:FF:000090">
    <property type="entry name" value="NADP-dependent mannitol dehydrogenase"/>
    <property type="match status" value="1"/>
</dbReference>
<dbReference type="Gene3D" id="3.40.50.720">
    <property type="entry name" value="NAD(P)-binding Rossmann-like Domain"/>
    <property type="match status" value="1"/>
</dbReference>
<dbReference type="Proteomes" id="UP000267821">
    <property type="component" value="Unassembled WGS sequence"/>
</dbReference>
<name>A0A3N4LQC7_9PEZI</name>
<dbReference type="AlphaFoldDB" id="A0A3N4LQC7"/>
<dbReference type="PRINTS" id="PR00081">
    <property type="entry name" value="GDHRDH"/>
</dbReference>
<dbReference type="GO" id="GO:0050085">
    <property type="term" value="F:mannitol 2-dehydrogenase (NADP+) activity"/>
    <property type="evidence" value="ECO:0007669"/>
    <property type="project" value="UniProtKB-ARBA"/>
</dbReference>
<dbReference type="InterPro" id="IPR036291">
    <property type="entry name" value="NAD(P)-bd_dom_sf"/>
</dbReference>
<dbReference type="InterPro" id="IPR002347">
    <property type="entry name" value="SDR_fam"/>
</dbReference>
<dbReference type="InParanoid" id="A0A3N4LQC7"/>
<dbReference type="GO" id="GO:0050664">
    <property type="term" value="F:oxidoreductase activity, acting on NAD(P)H, oxygen as acceptor"/>
    <property type="evidence" value="ECO:0007669"/>
    <property type="project" value="TreeGrafter"/>
</dbReference>
<evidence type="ECO:0000313" key="4">
    <source>
        <dbReference type="EMBL" id="RPB25040.1"/>
    </source>
</evidence>
<keyword evidence="3" id="KW-0560">Oxidoreductase</keyword>
<comment type="similarity">
    <text evidence="1">Belongs to the short-chain dehydrogenases/reductases (SDR) family.</text>
</comment>
<dbReference type="OrthoDB" id="1888931at2759"/>
<evidence type="ECO:0000256" key="2">
    <source>
        <dbReference type="ARBA" id="ARBA00022857"/>
    </source>
</evidence>
<dbReference type="PANTHER" id="PTHR43008">
    <property type="entry name" value="BENZIL REDUCTASE"/>
    <property type="match status" value="1"/>
</dbReference>
<dbReference type="EMBL" id="ML121539">
    <property type="protein sequence ID" value="RPB25040.1"/>
    <property type="molecule type" value="Genomic_DNA"/>
</dbReference>
<sequence length="269" mass="28834">MPYTPRDGDPVLPLFSLKGKTAIVTGAAAGIGFAVADCFAEAGANVMIWYNSNPKAHDTAEEIANRWGVKCKAFKVDVTDQQAVESAVKEQVEGELGGRLDIFIANAGIPWSKGAILDAAQEGVEHYKKVVATDLDSVYYSALAAGKYFKKQGSGSFIATSSISGHIVNIPQLQTAYNAVKAGVIHYCRSLAVEWAGFARVNSISPGYIVTDITSFVPEDTKKTWRQLTPMKREGLANELKGAYLYLASDASTFTTGSDIRVDGGYCLT</sequence>
<dbReference type="STRING" id="1051890.A0A3N4LQC7"/>